<keyword evidence="1" id="KW-1133">Transmembrane helix</keyword>
<dbReference type="Proteomes" id="UP000478052">
    <property type="component" value="Unassembled WGS sequence"/>
</dbReference>
<reference evidence="2 3" key="1">
    <citation type="submission" date="2019-08" db="EMBL/GenBank/DDBJ databases">
        <title>Whole genome of Aphis craccivora.</title>
        <authorList>
            <person name="Voronova N.V."/>
            <person name="Shulinski R.S."/>
            <person name="Bandarenka Y.V."/>
            <person name="Zhorov D.G."/>
            <person name="Warner D."/>
        </authorList>
    </citation>
    <scope>NUCLEOTIDE SEQUENCE [LARGE SCALE GENOMIC DNA]</scope>
    <source>
        <strain evidence="2">180601</strain>
        <tissue evidence="2">Whole Body</tissue>
    </source>
</reference>
<gene>
    <name evidence="2" type="ORF">FWK35_00036511</name>
</gene>
<dbReference type="AlphaFoldDB" id="A0A6G0XQ26"/>
<proteinExistence type="predicted"/>
<protein>
    <submittedName>
        <fullName evidence="2">Uncharacterized protein</fullName>
    </submittedName>
</protein>
<evidence type="ECO:0000313" key="2">
    <source>
        <dbReference type="EMBL" id="KAF0742548.1"/>
    </source>
</evidence>
<evidence type="ECO:0000313" key="3">
    <source>
        <dbReference type="Proteomes" id="UP000478052"/>
    </source>
</evidence>
<keyword evidence="1" id="KW-0812">Transmembrane</keyword>
<organism evidence="2 3">
    <name type="scientific">Aphis craccivora</name>
    <name type="common">Cowpea aphid</name>
    <dbReference type="NCBI Taxonomy" id="307492"/>
    <lineage>
        <taxon>Eukaryota</taxon>
        <taxon>Metazoa</taxon>
        <taxon>Ecdysozoa</taxon>
        <taxon>Arthropoda</taxon>
        <taxon>Hexapoda</taxon>
        <taxon>Insecta</taxon>
        <taxon>Pterygota</taxon>
        <taxon>Neoptera</taxon>
        <taxon>Paraneoptera</taxon>
        <taxon>Hemiptera</taxon>
        <taxon>Sternorrhyncha</taxon>
        <taxon>Aphidomorpha</taxon>
        <taxon>Aphidoidea</taxon>
        <taxon>Aphididae</taxon>
        <taxon>Aphidini</taxon>
        <taxon>Aphis</taxon>
        <taxon>Aphis</taxon>
    </lineage>
</organism>
<feature type="transmembrane region" description="Helical" evidence="1">
    <location>
        <begin position="12"/>
        <end position="30"/>
    </location>
</feature>
<evidence type="ECO:0000256" key="1">
    <source>
        <dbReference type="SAM" id="Phobius"/>
    </source>
</evidence>
<comment type="caution">
    <text evidence="2">The sequence shown here is derived from an EMBL/GenBank/DDBJ whole genome shotgun (WGS) entry which is preliminary data.</text>
</comment>
<dbReference type="EMBL" id="VUJU01007650">
    <property type="protein sequence ID" value="KAF0742548.1"/>
    <property type="molecule type" value="Genomic_DNA"/>
</dbReference>
<keyword evidence="3" id="KW-1185">Reference proteome</keyword>
<name>A0A6G0XQ26_APHCR</name>
<accession>A0A6G0XQ26</accession>
<sequence>MALAYKSVHLSASIGHIALPVVMSICGYIFNQDFKQVTHLINTHSKINHEG</sequence>
<keyword evidence="1" id="KW-0472">Membrane</keyword>